<evidence type="ECO:0000313" key="2">
    <source>
        <dbReference type="EMBL" id="MCK0531683.1"/>
    </source>
</evidence>
<gene>
    <name evidence="2" type="ORF">MU848_08845</name>
</gene>
<feature type="signal peptide" evidence="1">
    <location>
        <begin position="1"/>
        <end position="28"/>
    </location>
</feature>
<reference evidence="2 3" key="1">
    <citation type="submission" date="2022-04" db="EMBL/GenBank/DDBJ databases">
        <authorList>
            <person name="Huq M.A."/>
        </authorList>
    </citation>
    <scope>NUCLEOTIDE SEQUENCE [LARGE SCALE GENOMIC DNA]</scope>
    <source>
        <strain evidence="2 3">MAH-33</strain>
    </source>
</reference>
<evidence type="ECO:0000256" key="1">
    <source>
        <dbReference type="SAM" id="SignalP"/>
    </source>
</evidence>
<dbReference type="Pfam" id="PF10677">
    <property type="entry name" value="DUF2490"/>
    <property type="match status" value="1"/>
</dbReference>
<comment type="caution">
    <text evidence="2">The sequence shown here is derived from an EMBL/GenBank/DDBJ whole genome shotgun (WGS) entry which is preliminary data.</text>
</comment>
<sequence>MFRPRPAVHFFGALLSASTLLPGAAAHAKTAEDEQVWLNLTAMGPVSGKLIYFAEIQPRFGNGASQADQTILRGAVGWKLSPALSIYQGYGHIVLPSQGGRDVNEERSFQQISWTTGKPGDGEFSSRTRLEQRWRSDGSGMGWRLREMLRYEKALKPGSQAVNALVYAEGFAALNSTNWGQRAGFDQLRSFVGAEVKLMGKSTAEIGYLNQLINQRGGNERMNHVASVTLFFRR</sequence>
<dbReference type="Proteomes" id="UP001203512">
    <property type="component" value="Unassembled WGS sequence"/>
</dbReference>
<accession>A0ABT0DX44</accession>
<name>A0ABT0DX44_9SPHN</name>
<feature type="chain" id="PRO_5047410468" evidence="1">
    <location>
        <begin position="29"/>
        <end position="234"/>
    </location>
</feature>
<keyword evidence="3" id="KW-1185">Reference proteome</keyword>
<dbReference type="EMBL" id="JALKHS010000006">
    <property type="protein sequence ID" value="MCK0531683.1"/>
    <property type="molecule type" value="Genomic_DNA"/>
</dbReference>
<keyword evidence="1" id="KW-0732">Signal</keyword>
<organism evidence="2 3">
    <name type="scientific">Sphingobium agri</name>
    <dbReference type="NCBI Taxonomy" id="2933566"/>
    <lineage>
        <taxon>Bacteria</taxon>
        <taxon>Pseudomonadati</taxon>
        <taxon>Pseudomonadota</taxon>
        <taxon>Alphaproteobacteria</taxon>
        <taxon>Sphingomonadales</taxon>
        <taxon>Sphingomonadaceae</taxon>
        <taxon>Sphingobium</taxon>
    </lineage>
</organism>
<dbReference type="RefSeq" id="WP_247231229.1">
    <property type="nucleotide sequence ID" value="NZ_JALKHS010000006.1"/>
</dbReference>
<proteinExistence type="predicted"/>
<protein>
    <submittedName>
        <fullName evidence="2">DUF2490 domain-containing protein</fullName>
    </submittedName>
</protein>
<dbReference type="InterPro" id="IPR019619">
    <property type="entry name" value="DUF2490"/>
</dbReference>
<evidence type="ECO:0000313" key="3">
    <source>
        <dbReference type="Proteomes" id="UP001203512"/>
    </source>
</evidence>